<organismHost>
    <name type="scientific">Pan troglodytes</name>
    <name type="common">Chimpanzee</name>
    <dbReference type="NCBI Taxonomy" id="9598"/>
</organismHost>
<reference evidence="1" key="1">
    <citation type="journal article" date="2003" name="J. Virol.">
        <title>A truncated form of Nef selected during pathogenic reversion of simian immunodeficiency virus SIVmac239Deltanef increases viral replication.</title>
        <authorList>
            <person name="Chakrabarti L.A."/>
            <person name="Metzner K.J."/>
            <person name="Ivanovic T."/>
            <person name="Cheng H."/>
            <person name="Louis-Virelizier J."/>
            <person name="Connor R.I."/>
            <person name="Cheng-Mayer C."/>
        </authorList>
    </citation>
    <scope>NUCLEOTIDE SEQUENCE</scope>
</reference>
<protein>
    <submittedName>
        <fullName evidence="1">Nef</fullName>
    </submittedName>
</protein>
<dbReference type="EMBL" id="AY129661">
    <property type="protein sequence ID" value="AAN04569.1"/>
    <property type="molecule type" value="Genomic_RNA"/>
</dbReference>
<accession>Q8AFL9</accession>
<evidence type="ECO:0000313" key="1">
    <source>
        <dbReference type="EMBL" id="AAN04569.1"/>
    </source>
</evidence>
<dbReference type="GO" id="GO:0005525">
    <property type="term" value="F:GTP binding"/>
    <property type="evidence" value="ECO:0007669"/>
    <property type="project" value="InterPro"/>
</dbReference>
<name>Q8AFL9_SIV</name>
<gene>
    <name evidence="1" type="primary">nef</name>
</gene>
<organismHost>
    <name type="scientific">Cercopithecidae</name>
    <name type="common">Old World monkeys</name>
    <dbReference type="NCBI Taxonomy" id="9527"/>
</organismHost>
<dbReference type="Pfam" id="PF00469">
    <property type="entry name" value="F-protein"/>
    <property type="match status" value="1"/>
</dbReference>
<proteinExistence type="predicted"/>
<sequence>MGGAISMRRSRPSGDLRQRLLRARGETYGRLLGEVEDGYSQSPGGLDKGLSSLSCEGQVSFYKRKGGTGRDLFGGLWKLVPVNVSDEAQEDEEHSGLSEEEVRRRLTARGLLNMADKKETR</sequence>
<organism evidence="1">
    <name type="scientific">Simian immunodeficiency virus</name>
    <name type="common">SIV</name>
    <dbReference type="NCBI Taxonomy" id="11723"/>
    <lineage>
        <taxon>Viruses</taxon>
        <taxon>Riboviria</taxon>
        <taxon>Pararnavirae</taxon>
        <taxon>Artverviricota</taxon>
        <taxon>Revtraviricetes</taxon>
        <taxon>Ortervirales</taxon>
        <taxon>Retroviridae</taxon>
        <taxon>Orthoretrovirinae</taxon>
        <taxon>Lentivirus</taxon>
        <taxon>Lentivirus simimdef</taxon>
    </lineage>
</organism>
<dbReference type="InterPro" id="IPR001558">
    <property type="entry name" value="HIV_Nef"/>
</dbReference>